<dbReference type="AlphaFoldDB" id="A0AAN7ZB56"/>
<sequence length="85" mass="9940">MHHLLDLHYATARNYDEQCEREADEGGVANLNLFRALLFIIRFEITDRRLTRTWMTLDRAVRFSKLLGLHQTDSDTSEYSVGPDL</sequence>
<gene>
    <name evidence="1" type="ORF">RRF57_012919</name>
</gene>
<accession>A0AAN7ZB56</accession>
<comment type="caution">
    <text evidence="1">The sequence shown here is derived from an EMBL/GenBank/DDBJ whole genome shotgun (WGS) entry which is preliminary data.</text>
</comment>
<evidence type="ECO:0000313" key="1">
    <source>
        <dbReference type="EMBL" id="KAK5637207.1"/>
    </source>
</evidence>
<dbReference type="Proteomes" id="UP001305414">
    <property type="component" value="Unassembled WGS sequence"/>
</dbReference>
<reference evidence="1 2" key="1">
    <citation type="submission" date="2023-10" db="EMBL/GenBank/DDBJ databases">
        <title>Draft genome sequence of Xylaria bambusicola isolate GMP-LS, the root and basal stem rot pathogen of sugarcane in Indonesia.</title>
        <authorList>
            <person name="Selvaraj P."/>
            <person name="Muralishankar V."/>
            <person name="Muruganantham S."/>
            <person name="Sp S."/>
            <person name="Haryani S."/>
            <person name="Lau K.J.X."/>
            <person name="Naqvi N.I."/>
        </authorList>
    </citation>
    <scope>NUCLEOTIDE SEQUENCE [LARGE SCALE GENOMIC DNA]</scope>
    <source>
        <strain evidence="1">GMP-LS</strain>
    </source>
</reference>
<name>A0AAN7ZB56_9PEZI</name>
<keyword evidence="2" id="KW-1185">Reference proteome</keyword>
<dbReference type="EMBL" id="JAWHQM010000098">
    <property type="protein sequence ID" value="KAK5637207.1"/>
    <property type="molecule type" value="Genomic_DNA"/>
</dbReference>
<protein>
    <submittedName>
        <fullName evidence="1">Uncharacterized protein</fullName>
    </submittedName>
</protein>
<proteinExistence type="predicted"/>
<organism evidence="1 2">
    <name type="scientific">Xylaria bambusicola</name>
    <dbReference type="NCBI Taxonomy" id="326684"/>
    <lineage>
        <taxon>Eukaryota</taxon>
        <taxon>Fungi</taxon>
        <taxon>Dikarya</taxon>
        <taxon>Ascomycota</taxon>
        <taxon>Pezizomycotina</taxon>
        <taxon>Sordariomycetes</taxon>
        <taxon>Xylariomycetidae</taxon>
        <taxon>Xylariales</taxon>
        <taxon>Xylariaceae</taxon>
        <taxon>Xylaria</taxon>
    </lineage>
</organism>
<evidence type="ECO:0000313" key="2">
    <source>
        <dbReference type="Proteomes" id="UP001305414"/>
    </source>
</evidence>